<comment type="caution">
    <text evidence="2">The sequence shown here is derived from an EMBL/GenBank/DDBJ whole genome shotgun (WGS) entry which is preliminary data.</text>
</comment>
<keyword evidence="4" id="KW-1185">Reference proteome</keyword>
<dbReference type="Proteomes" id="UP000642938">
    <property type="component" value="Unassembled WGS sequence"/>
</dbReference>
<name>A0A7W6KAA6_9SPHI</name>
<gene>
    <name evidence="1" type="ORF">GCM10007422_05760</name>
    <name evidence="2" type="ORF">GGQ60_002069</name>
</gene>
<accession>A0A7W6KAA6</accession>
<dbReference type="PROSITE" id="PS51257">
    <property type="entry name" value="PROKAR_LIPOPROTEIN"/>
    <property type="match status" value="1"/>
</dbReference>
<dbReference type="AlphaFoldDB" id="A0A7W6KAA6"/>
<evidence type="ECO:0000313" key="2">
    <source>
        <dbReference type="EMBL" id="MBB4108088.1"/>
    </source>
</evidence>
<reference evidence="1" key="4">
    <citation type="submission" date="2024-05" db="EMBL/GenBank/DDBJ databases">
        <authorList>
            <person name="Sun Q."/>
            <person name="Zhou Y."/>
        </authorList>
    </citation>
    <scope>NUCLEOTIDE SEQUENCE</scope>
    <source>
        <strain evidence="1">CGMCC 1.15287</strain>
    </source>
</reference>
<dbReference type="EMBL" id="BMHZ01000001">
    <property type="protein sequence ID" value="GGG95094.1"/>
    <property type="molecule type" value="Genomic_DNA"/>
</dbReference>
<evidence type="ECO:0000313" key="4">
    <source>
        <dbReference type="Proteomes" id="UP000642938"/>
    </source>
</evidence>
<sequence length="449" mass="50832">MVKFLKITAAIVLLLFVFFACICKYRTYQAEQTAIPKSAISLIQINVDELYKTIAANMLSHPVYYFKSDFKKNTAAAGPRKLVTGLSIPASIYLYNLANKPADAIFSSLEIKSISDFENFIKNVLHLQVTKKTEGINIAKSQLGNLVICYNHKVAAFAITTRAENLEPDLLGILNKKNTVKASESRFKAQLALKKHVVFSNSGHNGWIDFRNGQIDFGDVLSSADILPANQSFQHQQNTGNTVNFSLNANFKQGLNKAYRFKNFSLEWDSLLKYYKGNLDLEWTNSITQTDSVITYEYNDNFEKVEKVSFRKSEIPNFVIRINADTKGLMRYLDHQNIINKDSATLNKAIFPLFKVFVKHTDQQFVLSSKKDMKSTASYTKSDNLFMLNINFQKLNKQINQSLINRYLKNLAQLSISGKADESGKINIRGALSMSNKDINSLYLLLSSF</sequence>
<dbReference type="RefSeq" id="WP_183763138.1">
    <property type="nucleotide sequence ID" value="NZ_BMHZ01000001.1"/>
</dbReference>
<evidence type="ECO:0000313" key="1">
    <source>
        <dbReference type="EMBL" id="GGG95094.1"/>
    </source>
</evidence>
<protein>
    <submittedName>
        <fullName evidence="2">Uncharacterized protein</fullName>
    </submittedName>
</protein>
<dbReference type="Proteomes" id="UP000532273">
    <property type="component" value="Unassembled WGS sequence"/>
</dbReference>
<proteinExistence type="predicted"/>
<reference evidence="2 3" key="3">
    <citation type="submission" date="2020-08" db="EMBL/GenBank/DDBJ databases">
        <title>Genomic Encyclopedia of Type Strains, Phase IV (KMG-IV): sequencing the most valuable type-strain genomes for metagenomic binning, comparative biology and taxonomic classification.</title>
        <authorList>
            <person name="Goeker M."/>
        </authorList>
    </citation>
    <scope>NUCLEOTIDE SEQUENCE [LARGE SCALE GENOMIC DNA]</scope>
    <source>
        <strain evidence="2 3">DSM 100774</strain>
    </source>
</reference>
<reference evidence="1" key="1">
    <citation type="journal article" date="2014" name="Int. J. Syst. Evol. Microbiol.">
        <title>Complete genome of a new Firmicutes species belonging to the dominant human colonic microbiota ('Ruminococcus bicirculans') reveals two chromosomes and a selective capacity to utilize plant glucans.</title>
        <authorList>
            <consortium name="NISC Comparative Sequencing Program"/>
            <person name="Wegmann U."/>
            <person name="Louis P."/>
            <person name="Goesmann A."/>
            <person name="Henrissat B."/>
            <person name="Duncan S.H."/>
            <person name="Flint H.J."/>
        </authorList>
    </citation>
    <scope>NUCLEOTIDE SEQUENCE</scope>
    <source>
        <strain evidence="1">CGMCC 1.15287</strain>
    </source>
</reference>
<reference evidence="4" key="2">
    <citation type="journal article" date="2019" name="Int. J. Syst. Evol. Microbiol.">
        <title>The Global Catalogue of Microorganisms (GCM) 10K type strain sequencing project: providing services to taxonomists for standard genome sequencing and annotation.</title>
        <authorList>
            <consortium name="The Broad Institute Genomics Platform"/>
            <consortium name="The Broad Institute Genome Sequencing Center for Infectious Disease"/>
            <person name="Wu L."/>
            <person name="Ma J."/>
        </authorList>
    </citation>
    <scope>NUCLEOTIDE SEQUENCE [LARGE SCALE GENOMIC DNA]</scope>
    <source>
        <strain evidence="4">CGMCC 1.15287</strain>
    </source>
</reference>
<dbReference type="EMBL" id="JACIEF010000002">
    <property type="protein sequence ID" value="MBB4108088.1"/>
    <property type="molecule type" value="Genomic_DNA"/>
</dbReference>
<organism evidence="2 3">
    <name type="scientific">Pedobacter zeae</name>
    <dbReference type="NCBI Taxonomy" id="1737356"/>
    <lineage>
        <taxon>Bacteria</taxon>
        <taxon>Pseudomonadati</taxon>
        <taxon>Bacteroidota</taxon>
        <taxon>Sphingobacteriia</taxon>
        <taxon>Sphingobacteriales</taxon>
        <taxon>Sphingobacteriaceae</taxon>
        <taxon>Pedobacter</taxon>
    </lineage>
</organism>
<evidence type="ECO:0000313" key="3">
    <source>
        <dbReference type="Proteomes" id="UP000532273"/>
    </source>
</evidence>